<feature type="short sequence motif" description="Histidine triad motif" evidence="2 3">
    <location>
        <begin position="77"/>
        <end position="81"/>
    </location>
</feature>
<keyword evidence="6" id="KW-1185">Reference proteome</keyword>
<sequence length="117" mass="13172">MKLLETEFSYAFLDINPLSKGHALVIPKYHAAKTHEVPDEYLADILPQAKKLALAMGLSDYNILQNNGAIAHQEVMHVHYHIIPKPNKETGLVMNWKSISQSQPELKELADKITSNL</sequence>
<dbReference type="InterPro" id="IPR001310">
    <property type="entry name" value="Histidine_triad_HIT"/>
</dbReference>
<dbReference type="InterPro" id="IPR011146">
    <property type="entry name" value="HIT-like"/>
</dbReference>
<feature type="domain" description="HIT" evidence="4">
    <location>
        <begin position="1"/>
        <end position="92"/>
    </location>
</feature>
<evidence type="ECO:0000256" key="1">
    <source>
        <dbReference type="PIRSR" id="PIRSR601310-1"/>
    </source>
</evidence>
<organism evidence="5 6">
    <name type="scientific">Smittium mucronatum</name>
    <dbReference type="NCBI Taxonomy" id="133383"/>
    <lineage>
        <taxon>Eukaryota</taxon>
        <taxon>Fungi</taxon>
        <taxon>Fungi incertae sedis</taxon>
        <taxon>Zoopagomycota</taxon>
        <taxon>Kickxellomycotina</taxon>
        <taxon>Harpellomycetes</taxon>
        <taxon>Harpellales</taxon>
        <taxon>Legeriomycetaceae</taxon>
        <taxon>Smittium</taxon>
    </lineage>
</organism>
<dbReference type="PRINTS" id="PR00332">
    <property type="entry name" value="HISTRIAD"/>
</dbReference>
<feature type="active site" description="Tele-AMP-histidine intermediate" evidence="1">
    <location>
        <position position="79"/>
    </location>
</feature>
<dbReference type="PROSITE" id="PS51084">
    <property type="entry name" value="HIT_2"/>
    <property type="match status" value="1"/>
</dbReference>
<accession>A0A1R0H988</accession>
<dbReference type="Proteomes" id="UP000187455">
    <property type="component" value="Unassembled WGS sequence"/>
</dbReference>
<evidence type="ECO:0000313" key="5">
    <source>
        <dbReference type="EMBL" id="OLY85676.1"/>
    </source>
</evidence>
<dbReference type="PANTHER" id="PTHR46648">
    <property type="entry name" value="HIT FAMILY PROTEIN 1"/>
    <property type="match status" value="1"/>
</dbReference>
<evidence type="ECO:0000256" key="2">
    <source>
        <dbReference type="PIRSR" id="PIRSR601310-3"/>
    </source>
</evidence>
<name>A0A1R0H988_9FUNG</name>
<evidence type="ECO:0000256" key="3">
    <source>
        <dbReference type="PROSITE-ProRule" id="PRU00464"/>
    </source>
</evidence>
<dbReference type="GO" id="GO:0009117">
    <property type="term" value="P:nucleotide metabolic process"/>
    <property type="evidence" value="ECO:0007669"/>
    <property type="project" value="TreeGrafter"/>
</dbReference>
<dbReference type="AlphaFoldDB" id="A0A1R0H988"/>
<dbReference type="PANTHER" id="PTHR46648:SF1">
    <property type="entry name" value="ADENOSINE 5'-MONOPHOSPHORAMIDASE HNT1"/>
    <property type="match status" value="1"/>
</dbReference>
<dbReference type="GO" id="GO:0003824">
    <property type="term" value="F:catalytic activity"/>
    <property type="evidence" value="ECO:0007669"/>
    <property type="project" value="InterPro"/>
</dbReference>
<dbReference type="STRING" id="133383.A0A1R0H988"/>
<dbReference type="SUPFAM" id="SSF54197">
    <property type="entry name" value="HIT-like"/>
    <property type="match status" value="1"/>
</dbReference>
<evidence type="ECO:0000313" key="6">
    <source>
        <dbReference type="Proteomes" id="UP000187455"/>
    </source>
</evidence>
<reference evidence="5 6" key="1">
    <citation type="journal article" date="2016" name="Mol. Biol. Evol.">
        <title>Genome-Wide Survey of Gut Fungi (Harpellales) Reveals the First Horizontally Transferred Ubiquitin Gene from a Mosquito Host.</title>
        <authorList>
            <person name="Wang Y."/>
            <person name="White M.M."/>
            <person name="Kvist S."/>
            <person name="Moncalvo J.M."/>
        </authorList>
    </citation>
    <scope>NUCLEOTIDE SEQUENCE [LARGE SCALE GENOMIC DNA]</scope>
    <source>
        <strain evidence="5 6">ALG-7-W6</strain>
    </source>
</reference>
<dbReference type="Pfam" id="PF01230">
    <property type="entry name" value="HIT"/>
    <property type="match status" value="1"/>
</dbReference>
<dbReference type="Gene3D" id="3.30.428.10">
    <property type="entry name" value="HIT-like"/>
    <property type="match status" value="1"/>
</dbReference>
<protein>
    <submittedName>
        <fullName evidence="5">Hit family protein 1</fullName>
    </submittedName>
</protein>
<dbReference type="EMBL" id="LSSL01000038">
    <property type="protein sequence ID" value="OLY85676.1"/>
    <property type="molecule type" value="Genomic_DNA"/>
</dbReference>
<dbReference type="OrthoDB" id="672793at2759"/>
<evidence type="ECO:0000259" key="4">
    <source>
        <dbReference type="PROSITE" id="PS51084"/>
    </source>
</evidence>
<gene>
    <name evidence="5" type="ORF">AYI68_g123</name>
</gene>
<comment type="caution">
    <text evidence="5">The sequence shown here is derived from an EMBL/GenBank/DDBJ whole genome shotgun (WGS) entry which is preliminary data.</text>
</comment>
<dbReference type="InterPro" id="IPR036265">
    <property type="entry name" value="HIT-like_sf"/>
</dbReference>
<proteinExistence type="predicted"/>